<gene>
    <name evidence="2" type="ORF">C5167_033007</name>
</gene>
<accession>A0A4Y7KBZ3</accession>
<proteinExistence type="predicted"/>
<protein>
    <submittedName>
        <fullName evidence="2">Uncharacterized protein</fullName>
    </submittedName>
</protein>
<dbReference type="Proteomes" id="UP000316621">
    <property type="component" value="Chromosome 7"/>
</dbReference>
<evidence type="ECO:0000313" key="2">
    <source>
        <dbReference type="EMBL" id="RZC69862.1"/>
    </source>
</evidence>
<dbReference type="SUPFAM" id="SSF48239">
    <property type="entry name" value="Terpenoid cyclases/Protein prenyltransferases"/>
    <property type="match status" value="1"/>
</dbReference>
<dbReference type="Gene3D" id="1.50.10.20">
    <property type="match status" value="1"/>
</dbReference>
<dbReference type="InterPro" id="IPR008930">
    <property type="entry name" value="Terpenoid_cyclase/PrenylTrfase"/>
</dbReference>
<dbReference type="AlphaFoldDB" id="A0A4Y7KBZ3"/>
<sequence>MDEIIEEMSRRPPIPHQAASESVQRRDSTVASPPHPLPPSSQPQVSGRKKRKRTSKAWKHFEESVDAEVVFHQLCGLSAKQRRILQGDGLSRVPPSDRLKGLYPPVRNGICRLQILKMVNGILNIFKKKTAPKVLTEFFCVLCSLLLLQRYLERINEKYLLPESPLDRQRQALLGLLDCQDKKNGGMSDRPDDAFDILHTYFGVDGTGKRIPRYVGVLHCLRKMKYQGGSINRIGSLTVEVR</sequence>
<reference evidence="2 3" key="1">
    <citation type="journal article" date="2018" name="Science">
        <title>The opium poppy genome and morphinan production.</title>
        <authorList>
            <person name="Guo L."/>
            <person name="Winzer T."/>
            <person name="Yang X."/>
            <person name="Li Y."/>
            <person name="Ning Z."/>
            <person name="He Z."/>
            <person name="Teodor R."/>
            <person name="Lu Y."/>
            <person name="Bowser T.A."/>
            <person name="Graham I.A."/>
            <person name="Ye K."/>
        </authorList>
    </citation>
    <scope>NUCLEOTIDE SEQUENCE [LARGE SCALE GENOMIC DNA]</scope>
    <source>
        <strain evidence="3">cv. HN1</strain>
        <tissue evidence="2">Leaves</tissue>
    </source>
</reference>
<organism evidence="2 3">
    <name type="scientific">Papaver somniferum</name>
    <name type="common">Opium poppy</name>
    <dbReference type="NCBI Taxonomy" id="3469"/>
    <lineage>
        <taxon>Eukaryota</taxon>
        <taxon>Viridiplantae</taxon>
        <taxon>Streptophyta</taxon>
        <taxon>Embryophyta</taxon>
        <taxon>Tracheophyta</taxon>
        <taxon>Spermatophyta</taxon>
        <taxon>Magnoliopsida</taxon>
        <taxon>Ranunculales</taxon>
        <taxon>Papaveraceae</taxon>
        <taxon>Papaveroideae</taxon>
        <taxon>Papaver</taxon>
    </lineage>
</organism>
<feature type="region of interest" description="Disordered" evidence="1">
    <location>
        <begin position="1"/>
        <end position="53"/>
    </location>
</feature>
<dbReference type="EMBL" id="CM010721">
    <property type="protein sequence ID" value="RZC69862.1"/>
    <property type="molecule type" value="Genomic_DNA"/>
</dbReference>
<keyword evidence="3" id="KW-1185">Reference proteome</keyword>
<evidence type="ECO:0000256" key="1">
    <source>
        <dbReference type="SAM" id="MobiDB-lite"/>
    </source>
</evidence>
<dbReference type="Gramene" id="RZC69862">
    <property type="protein sequence ID" value="RZC69862"/>
    <property type="gene ID" value="C5167_033007"/>
</dbReference>
<evidence type="ECO:0000313" key="3">
    <source>
        <dbReference type="Proteomes" id="UP000316621"/>
    </source>
</evidence>
<name>A0A4Y7KBZ3_PAPSO</name>
<dbReference type="STRING" id="3469.A0A4Y7KBZ3"/>